<gene>
    <name evidence="1" type="ORF">F751_0022</name>
</gene>
<dbReference type="RefSeq" id="XP_011396623.1">
    <property type="nucleotide sequence ID" value="XM_011398321.1"/>
</dbReference>
<dbReference type="GeneID" id="23611413"/>
<protein>
    <submittedName>
        <fullName evidence="1">Uncharacterized protein</fullName>
    </submittedName>
</protein>
<dbReference type="Proteomes" id="UP000028924">
    <property type="component" value="Unassembled WGS sequence"/>
</dbReference>
<keyword evidence="2" id="KW-1185">Reference proteome</keyword>
<comment type="caution">
    <text evidence="1">The sequence shown here is derived from an EMBL/GenBank/DDBJ whole genome shotgun (WGS) entry which is preliminary data.</text>
</comment>
<reference evidence="1 2" key="1">
    <citation type="journal article" date="2014" name="BMC Genomics">
        <title>Oil accumulation mechanisms of the oleaginous microalga Chlorella protothecoides revealed through its genome, transcriptomes, and proteomes.</title>
        <authorList>
            <person name="Gao C."/>
            <person name="Wang Y."/>
            <person name="Shen Y."/>
            <person name="Yan D."/>
            <person name="He X."/>
            <person name="Dai J."/>
            <person name="Wu Q."/>
        </authorList>
    </citation>
    <scope>NUCLEOTIDE SEQUENCE [LARGE SCALE GENOMIC DNA]</scope>
    <source>
        <strain evidence="1 2">0710</strain>
    </source>
</reference>
<evidence type="ECO:0000313" key="1">
    <source>
        <dbReference type="EMBL" id="KFM22379.1"/>
    </source>
</evidence>
<evidence type="ECO:0000313" key="2">
    <source>
        <dbReference type="Proteomes" id="UP000028924"/>
    </source>
</evidence>
<accession>A0A087S9H5</accession>
<name>A0A087S9H5_AUXPR</name>
<organism evidence="1 2">
    <name type="scientific">Auxenochlorella protothecoides</name>
    <name type="common">Green microalga</name>
    <name type="synonym">Chlorella protothecoides</name>
    <dbReference type="NCBI Taxonomy" id="3075"/>
    <lineage>
        <taxon>Eukaryota</taxon>
        <taxon>Viridiplantae</taxon>
        <taxon>Chlorophyta</taxon>
        <taxon>core chlorophytes</taxon>
        <taxon>Trebouxiophyceae</taxon>
        <taxon>Chlorellales</taxon>
        <taxon>Chlorellaceae</taxon>
        <taxon>Auxenochlorella</taxon>
    </lineage>
</organism>
<dbReference type="KEGG" id="apro:F751_0022"/>
<dbReference type="EMBL" id="APJO01000227">
    <property type="protein sequence ID" value="KFM22379.1"/>
    <property type="molecule type" value="Genomic_DNA"/>
</dbReference>
<proteinExistence type="predicted"/>
<sequence>MHDTSRLAADQHIQCHGLILLPLTLHYEAELHFLPSQGTRSAWLPARSQMRHTTITGRKA</sequence>
<dbReference type="AlphaFoldDB" id="A0A087S9H5"/>